<reference evidence="1" key="1">
    <citation type="journal article" date="2015" name="Nature">
        <title>Complex archaea that bridge the gap between prokaryotes and eukaryotes.</title>
        <authorList>
            <person name="Spang A."/>
            <person name="Saw J.H."/>
            <person name="Jorgensen S.L."/>
            <person name="Zaremba-Niedzwiedzka K."/>
            <person name="Martijn J."/>
            <person name="Lind A.E."/>
            <person name="van Eijk R."/>
            <person name="Schleper C."/>
            <person name="Guy L."/>
            <person name="Ettema T.J."/>
        </authorList>
    </citation>
    <scope>NUCLEOTIDE SEQUENCE</scope>
</reference>
<accession>A0A0F9KX49</accession>
<evidence type="ECO:0000313" key="1">
    <source>
        <dbReference type="EMBL" id="KKM79331.1"/>
    </source>
</evidence>
<proteinExistence type="predicted"/>
<dbReference type="AlphaFoldDB" id="A0A0F9KX49"/>
<organism evidence="1">
    <name type="scientific">marine sediment metagenome</name>
    <dbReference type="NCBI Taxonomy" id="412755"/>
    <lineage>
        <taxon>unclassified sequences</taxon>
        <taxon>metagenomes</taxon>
        <taxon>ecological metagenomes</taxon>
    </lineage>
</organism>
<gene>
    <name evidence="1" type="ORF">LCGC14_1350980</name>
</gene>
<sequence length="36" mass="3903">MKKRRTVLAFQGKAKTVFAALAAMARAHPSLTLGEM</sequence>
<comment type="caution">
    <text evidence="1">The sequence shown here is derived from an EMBL/GenBank/DDBJ whole genome shotgun (WGS) entry which is preliminary data.</text>
</comment>
<dbReference type="EMBL" id="LAZR01008349">
    <property type="protein sequence ID" value="KKM79331.1"/>
    <property type="molecule type" value="Genomic_DNA"/>
</dbReference>
<protein>
    <submittedName>
        <fullName evidence="1">Uncharacterized protein</fullName>
    </submittedName>
</protein>
<name>A0A0F9KX49_9ZZZZ</name>